<dbReference type="AlphaFoldDB" id="A0A067SIF0"/>
<protein>
    <recommendedName>
        <fullName evidence="6">CFEM domain-containing protein</fullName>
    </recommendedName>
</protein>
<evidence type="ECO:0000256" key="5">
    <source>
        <dbReference type="SAM" id="SignalP"/>
    </source>
</evidence>
<dbReference type="EMBL" id="KL142396">
    <property type="protein sequence ID" value="KDR70730.1"/>
    <property type="molecule type" value="Genomic_DNA"/>
</dbReference>
<name>A0A067SIF0_GALM3</name>
<evidence type="ECO:0000256" key="4">
    <source>
        <dbReference type="ARBA" id="ARBA00023157"/>
    </source>
</evidence>
<evidence type="ECO:0000313" key="8">
    <source>
        <dbReference type="Proteomes" id="UP000027222"/>
    </source>
</evidence>
<dbReference type="GO" id="GO:0005576">
    <property type="term" value="C:extracellular region"/>
    <property type="evidence" value="ECO:0007669"/>
    <property type="project" value="UniProtKB-SubCell"/>
</dbReference>
<evidence type="ECO:0000259" key="6">
    <source>
        <dbReference type="PROSITE" id="PS52012"/>
    </source>
</evidence>
<dbReference type="InterPro" id="IPR008427">
    <property type="entry name" value="Extracellular_membr_CFEM_dom"/>
</dbReference>
<dbReference type="Pfam" id="PF05730">
    <property type="entry name" value="CFEM"/>
    <property type="match status" value="1"/>
</dbReference>
<comment type="subcellular location">
    <subcellularLocation>
        <location evidence="1">Secreted</location>
    </subcellularLocation>
</comment>
<evidence type="ECO:0000256" key="1">
    <source>
        <dbReference type="ARBA" id="ARBA00004613"/>
    </source>
</evidence>
<keyword evidence="3 5" id="KW-0732">Signal</keyword>
<dbReference type="PROSITE" id="PS52012">
    <property type="entry name" value="CFEM"/>
    <property type="match status" value="1"/>
</dbReference>
<sequence length="123" mass="12548">MQFKSVIFSTLLTILAVANGQVVVNATTATTATVPVTTLLPWPGALPPCALNCANKAAVLVGCRGATDFLCICRKKAAFIAAFLACVAANCLAADVQTAQTAIDATLVCPIVDPVPTETAITL</sequence>
<gene>
    <name evidence="7" type="ORF">GALMADRAFT_144607</name>
</gene>
<dbReference type="SMART" id="SM00747">
    <property type="entry name" value="CFEM"/>
    <property type="match status" value="1"/>
</dbReference>
<evidence type="ECO:0000256" key="2">
    <source>
        <dbReference type="ARBA" id="ARBA00022525"/>
    </source>
</evidence>
<keyword evidence="2" id="KW-0964">Secreted</keyword>
<feature type="domain" description="CFEM" evidence="6">
    <location>
        <begin position="20"/>
        <end position="123"/>
    </location>
</feature>
<accession>A0A067SIF0</accession>
<evidence type="ECO:0000256" key="3">
    <source>
        <dbReference type="ARBA" id="ARBA00022729"/>
    </source>
</evidence>
<reference evidence="8" key="1">
    <citation type="journal article" date="2014" name="Proc. Natl. Acad. Sci. U.S.A.">
        <title>Extensive sampling of basidiomycete genomes demonstrates inadequacy of the white-rot/brown-rot paradigm for wood decay fungi.</title>
        <authorList>
            <person name="Riley R."/>
            <person name="Salamov A.A."/>
            <person name="Brown D.W."/>
            <person name="Nagy L.G."/>
            <person name="Floudas D."/>
            <person name="Held B.W."/>
            <person name="Levasseur A."/>
            <person name="Lombard V."/>
            <person name="Morin E."/>
            <person name="Otillar R."/>
            <person name="Lindquist E.A."/>
            <person name="Sun H."/>
            <person name="LaButti K.M."/>
            <person name="Schmutz J."/>
            <person name="Jabbour D."/>
            <person name="Luo H."/>
            <person name="Baker S.E."/>
            <person name="Pisabarro A.G."/>
            <person name="Walton J.D."/>
            <person name="Blanchette R.A."/>
            <person name="Henrissat B."/>
            <person name="Martin F."/>
            <person name="Cullen D."/>
            <person name="Hibbett D.S."/>
            <person name="Grigoriev I.V."/>
        </authorList>
    </citation>
    <scope>NUCLEOTIDE SEQUENCE [LARGE SCALE GENOMIC DNA]</scope>
    <source>
        <strain evidence="8">CBS 339.88</strain>
    </source>
</reference>
<evidence type="ECO:0000313" key="7">
    <source>
        <dbReference type="EMBL" id="KDR70730.1"/>
    </source>
</evidence>
<feature type="chain" id="PRO_5001645871" description="CFEM domain-containing protein" evidence="5">
    <location>
        <begin position="21"/>
        <end position="123"/>
    </location>
</feature>
<keyword evidence="8" id="KW-1185">Reference proteome</keyword>
<keyword evidence="4" id="KW-1015">Disulfide bond</keyword>
<proteinExistence type="predicted"/>
<dbReference type="HOGENOM" id="CLU_2263966_0_0_1"/>
<dbReference type="Proteomes" id="UP000027222">
    <property type="component" value="Unassembled WGS sequence"/>
</dbReference>
<organism evidence="7 8">
    <name type="scientific">Galerina marginata (strain CBS 339.88)</name>
    <dbReference type="NCBI Taxonomy" id="685588"/>
    <lineage>
        <taxon>Eukaryota</taxon>
        <taxon>Fungi</taxon>
        <taxon>Dikarya</taxon>
        <taxon>Basidiomycota</taxon>
        <taxon>Agaricomycotina</taxon>
        <taxon>Agaricomycetes</taxon>
        <taxon>Agaricomycetidae</taxon>
        <taxon>Agaricales</taxon>
        <taxon>Agaricineae</taxon>
        <taxon>Strophariaceae</taxon>
        <taxon>Galerina</taxon>
    </lineage>
</organism>
<feature type="signal peptide" evidence="5">
    <location>
        <begin position="1"/>
        <end position="20"/>
    </location>
</feature>